<evidence type="ECO:0000256" key="2">
    <source>
        <dbReference type="ARBA" id="ARBA00004613"/>
    </source>
</evidence>
<evidence type="ECO:0000256" key="12">
    <source>
        <dbReference type="ARBA" id="ARBA00023157"/>
    </source>
</evidence>
<dbReference type="PANTHER" id="PTHR11705">
    <property type="entry name" value="PROTEASE FAMILY M14 CARBOXYPEPTIDASE A,B"/>
    <property type="match status" value="1"/>
</dbReference>
<dbReference type="GO" id="GO:0008270">
    <property type="term" value="F:zinc ion binding"/>
    <property type="evidence" value="ECO:0007669"/>
    <property type="project" value="InterPro"/>
</dbReference>
<comment type="caution">
    <text evidence="16">The sequence shown here is derived from an EMBL/GenBank/DDBJ whole genome shotgun (WGS) entry which is preliminary data.</text>
</comment>
<proteinExistence type="inferred from homology"/>
<evidence type="ECO:0000256" key="14">
    <source>
        <dbReference type="PROSITE-ProRule" id="PRU01379"/>
    </source>
</evidence>
<evidence type="ECO:0000256" key="9">
    <source>
        <dbReference type="ARBA" id="ARBA00022801"/>
    </source>
</evidence>
<dbReference type="SUPFAM" id="SSF53187">
    <property type="entry name" value="Zn-dependent exopeptidases"/>
    <property type="match status" value="1"/>
</dbReference>
<dbReference type="SUPFAM" id="SSF54897">
    <property type="entry name" value="Protease propeptides/inhibitors"/>
    <property type="match status" value="1"/>
</dbReference>
<evidence type="ECO:0000256" key="4">
    <source>
        <dbReference type="ARBA" id="ARBA00022525"/>
    </source>
</evidence>
<dbReference type="AlphaFoldDB" id="A0A8S4NGP7"/>
<sequence length="432" mass="49363">MGFHYLLNAHGLPHINFTSTIGNERQLATPGERKIHKVLRLVPVTEDQIETLHIWHNEAHKRGLIFWGEPGLLNQAVDVQFPPEKFAAYRTRLNNLGFQPIVLFDNVQSELDNQEAARVTRQQQTPTLNFFTDYRTAAEIFQWLDQTAANCPAGATCTVTNIGTSWEGRELKVFRISNGPNKRAIWIDSLIHAREWISGATNLYFIDQLVNNYNNAANRAMVDAYDWVFMPIINIDGYQYTFDTDRMWRRTRSDRGDILGCVGCDANRNFDFQWMTIGASDDPCSNTYAGVAPNSEPEVDAVRAYIMQNPSYYGAFITMHSYSQLFLLPYGYTVDFPQDYDEMMRVANLSTNALFNVHGTTYRFDSASVILYPSSGTSRDWAKGVPQIKYVYTFELRDTGNYGFILPPEQIIPSGQETWEAVKRIAQEITFP</sequence>
<protein>
    <recommendedName>
        <fullName evidence="15">Peptidase M14 domain-containing protein</fullName>
    </recommendedName>
</protein>
<keyword evidence="11" id="KW-0482">Metalloprotease</keyword>
<keyword evidence="10" id="KW-0862">Zinc</keyword>
<dbReference type="InterPro" id="IPR003146">
    <property type="entry name" value="M14A_act_pep"/>
</dbReference>
<evidence type="ECO:0000256" key="5">
    <source>
        <dbReference type="ARBA" id="ARBA00022645"/>
    </source>
</evidence>
<dbReference type="InterPro" id="IPR057247">
    <property type="entry name" value="CARBOXYPEPT_ZN_2"/>
</dbReference>
<keyword evidence="4" id="KW-0964">Secreted</keyword>
<evidence type="ECO:0000256" key="8">
    <source>
        <dbReference type="ARBA" id="ARBA00022729"/>
    </source>
</evidence>
<keyword evidence="8" id="KW-0732">Signal</keyword>
<feature type="active site" description="Proton donor/acceptor" evidence="14">
    <location>
        <position position="395"/>
    </location>
</feature>
<feature type="domain" description="Peptidase M14" evidence="15">
    <location>
        <begin position="133"/>
        <end position="429"/>
    </location>
</feature>
<dbReference type="Gene3D" id="3.30.70.340">
    <property type="entry name" value="Metallocarboxypeptidase-like"/>
    <property type="match status" value="1"/>
</dbReference>
<dbReference type="Proteomes" id="UP000749559">
    <property type="component" value="Unassembled WGS sequence"/>
</dbReference>
<dbReference type="PROSITE" id="PS00133">
    <property type="entry name" value="CARBOXYPEPT_ZN_2"/>
    <property type="match status" value="1"/>
</dbReference>
<evidence type="ECO:0000256" key="6">
    <source>
        <dbReference type="ARBA" id="ARBA00022670"/>
    </source>
</evidence>
<dbReference type="SMART" id="SM00631">
    <property type="entry name" value="Zn_pept"/>
    <property type="match status" value="1"/>
</dbReference>
<keyword evidence="5" id="KW-0121">Carboxypeptidase</keyword>
<name>A0A8S4NGP7_OWEFU</name>
<organism evidence="16 17">
    <name type="scientific">Owenia fusiformis</name>
    <name type="common">Polychaete worm</name>
    <dbReference type="NCBI Taxonomy" id="6347"/>
    <lineage>
        <taxon>Eukaryota</taxon>
        <taxon>Metazoa</taxon>
        <taxon>Spiralia</taxon>
        <taxon>Lophotrochozoa</taxon>
        <taxon>Annelida</taxon>
        <taxon>Polychaeta</taxon>
        <taxon>Sedentaria</taxon>
        <taxon>Canalipalpata</taxon>
        <taxon>Sabellida</taxon>
        <taxon>Oweniida</taxon>
        <taxon>Oweniidae</taxon>
        <taxon>Owenia</taxon>
    </lineage>
</organism>
<dbReference type="InterPro" id="IPR036990">
    <property type="entry name" value="M14A-like_propep"/>
</dbReference>
<dbReference type="Pfam" id="PF00246">
    <property type="entry name" value="Peptidase_M14"/>
    <property type="match status" value="1"/>
</dbReference>
<evidence type="ECO:0000259" key="15">
    <source>
        <dbReference type="PROSITE" id="PS52035"/>
    </source>
</evidence>
<accession>A0A8S4NGP7</accession>
<dbReference type="GO" id="GO:0006508">
    <property type="term" value="P:proteolysis"/>
    <property type="evidence" value="ECO:0007669"/>
    <property type="project" value="UniProtKB-KW"/>
</dbReference>
<gene>
    <name evidence="16" type="ORF">OFUS_LOCUS6420</name>
</gene>
<dbReference type="FunFam" id="3.40.630.10:FF:000040">
    <property type="entry name" value="zinc carboxypeptidase"/>
    <property type="match status" value="1"/>
</dbReference>
<dbReference type="InterPro" id="IPR000834">
    <property type="entry name" value="Peptidase_M14"/>
</dbReference>
<keyword evidence="9" id="KW-0378">Hydrolase</keyword>
<dbReference type="EMBL" id="CAIIXF020000003">
    <property type="protein sequence ID" value="CAH1779627.1"/>
    <property type="molecule type" value="Genomic_DNA"/>
</dbReference>
<comment type="cofactor">
    <cofactor evidence="1">
        <name>Zn(2+)</name>
        <dbReference type="ChEBI" id="CHEBI:29105"/>
    </cofactor>
</comment>
<dbReference type="CDD" id="cd03860">
    <property type="entry name" value="M14_CP_A-B_like"/>
    <property type="match status" value="1"/>
</dbReference>
<evidence type="ECO:0000256" key="7">
    <source>
        <dbReference type="ARBA" id="ARBA00022723"/>
    </source>
</evidence>
<keyword evidence="6" id="KW-0645">Protease</keyword>
<dbReference type="GO" id="GO:0005615">
    <property type="term" value="C:extracellular space"/>
    <property type="evidence" value="ECO:0007669"/>
    <property type="project" value="TreeGrafter"/>
</dbReference>
<dbReference type="GO" id="GO:0004181">
    <property type="term" value="F:metallocarboxypeptidase activity"/>
    <property type="evidence" value="ECO:0007669"/>
    <property type="project" value="InterPro"/>
</dbReference>
<evidence type="ECO:0000256" key="13">
    <source>
        <dbReference type="ARBA" id="ARBA00057299"/>
    </source>
</evidence>
<dbReference type="OrthoDB" id="3626597at2759"/>
<keyword evidence="17" id="KW-1185">Reference proteome</keyword>
<dbReference type="PANTHER" id="PTHR11705:SF91">
    <property type="entry name" value="FI01817P-RELATED"/>
    <property type="match status" value="1"/>
</dbReference>
<keyword evidence="12" id="KW-1015">Disulfide bond</keyword>
<evidence type="ECO:0000313" key="16">
    <source>
        <dbReference type="EMBL" id="CAH1779627.1"/>
    </source>
</evidence>
<comment type="function">
    <text evidence="13">Involved in the digestion of the blood meal.</text>
</comment>
<evidence type="ECO:0000256" key="11">
    <source>
        <dbReference type="ARBA" id="ARBA00023049"/>
    </source>
</evidence>
<comment type="similarity">
    <text evidence="3 14">Belongs to the peptidase M14 family.</text>
</comment>
<comment type="subcellular location">
    <subcellularLocation>
        <location evidence="2">Secreted</location>
    </subcellularLocation>
</comment>
<dbReference type="Gene3D" id="3.40.630.10">
    <property type="entry name" value="Zn peptidases"/>
    <property type="match status" value="1"/>
</dbReference>
<dbReference type="PROSITE" id="PS52035">
    <property type="entry name" value="PEPTIDASE_M14"/>
    <property type="match status" value="1"/>
</dbReference>
<dbReference type="PRINTS" id="PR00765">
    <property type="entry name" value="CRBOXYPTASEA"/>
</dbReference>
<keyword evidence="7" id="KW-0479">Metal-binding</keyword>
<evidence type="ECO:0000313" key="17">
    <source>
        <dbReference type="Proteomes" id="UP000749559"/>
    </source>
</evidence>
<reference evidence="16" key="1">
    <citation type="submission" date="2022-03" db="EMBL/GenBank/DDBJ databases">
        <authorList>
            <person name="Martin C."/>
        </authorList>
    </citation>
    <scope>NUCLEOTIDE SEQUENCE</scope>
</reference>
<dbReference type="Pfam" id="PF02244">
    <property type="entry name" value="Propep_M14"/>
    <property type="match status" value="1"/>
</dbReference>
<evidence type="ECO:0000256" key="10">
    <source>
        <dbReference type="ARBA" id="ARBA00022833"/>
    </source>
</evidence>
<evidence type="ECO:0000256" key="1">
    <source>
        <dbReference type="ARBA" id="ARBA00001947"/>
    </source>
</evidence>
<evidence type="ECO:0000256" key="3">
    <source>
        <dbReference type="ARBA" id="ARBA00005988"/>
    </source>
</evidence>